<feature type="domain" description="FAD dependent oxidoreductase" evidence="2">
    <location>
        <begin position="4"/>
        <end position="391"/>
    </location>
</feature>
<dbReference type="Pfam" id="PF01266">
    <property type="entry name" value="DAO"/>
    <property type="match status" value="1"/>
</dbReference>
<comment type="caution">
    <text evidence="3">The sequence shown here is derived from an EMBL/GenBank/DDBJ whole genome shotgun (WGS) entry which is preliminary data.</text>
</comment>
<dbReference type="Gene3D" id="3.50.50.60">
    <property type="entry name" value="FAD/NAD(P)-binding domain"/>
    <property type="match status" value="2"/>
</dbReference>
<dbReference type="InterPro" id="IPR006076">
    <property type="entry name" value="FAD-dep_OxRdtase"/>
</dbReference>
<name>A0A0H2M9X0_9PROT</name>
<accession>A0A0H2M9X0</accession>
<dbReference type="PANTHER" id="PTHR13847:SF289">
    <property type="entry name" value="GLYCINE OXIDASE"/>
    <property type="match status" value="1"/>
</dbReference>
<evidence type="ECO:0000256" key="1">
    <source>
        <dbReference type="ARBA" id="ARBA00023002"/>
    </source>
</evidence>
<dbReference type="Proteomes" id="UP000035444">
    <property type="component" value="Unassembled WGS sequence"/>
</dbReference>
<dbReference type="SUPFAM" id="SSF51905">
    <property type="entry name" value="FAD/NAD(P)-binding domain"/>
    <property type="match status" value="1"/>
</dbReference>
<gene>
    <name evidence="3" type="ORF">WH96_19380</name>
</gene>
<sequence>MKEVTVIGAGIVGICTSLSLIEAGAKVRLIDRDAPGQGTSYGNAGVISPWSIIPQSMPGVWKNIPKWLLDPNGPVSVDFSYLPKLIPWAIKFLAQARPEYVHATVEAMELLNQDNIQRYRTHLKGTGYEHLVQDSYYVHAYRDANAADISSLEYKIRQEKGADLERIDASALQALEPALTHDYKAAILIKGQARATSPGLIGEILANKFASIGGAIVEAKVLELQQIADQWQIKTTKEQIVTDNVVIAAGAWSTELLKPLGYNIPLQYERGYHAMFKDPGVTLTHSIMDVDYKCVASSMDNGLRVAGQAEFADLEKPPTKSRANRMGNLARQMVPDLPETSPETWMGTRPSLPDSLPCIGEFSGSKNLYAAFGHSHYGLMMAPKTGALVADIVMNNPINTDLSAFKPERFIAK</sequence>
<keyword evidence="1" id="KW-0560">Oxidoreductase</keyword>
<organism evidence="3 4">
    <name type="scientific">Kiloniella spongiae</name>
    <dbReference type="NCBI Taxonomy" id="1489064"/>
    <lineage>
        <taxon>Bacteria</taxon>
        <taxon>Pseudomonadati</taxon>
        <taxon>Pseudomonadota</taxon>
        <taxon>Alphaproteobacteria</taxon>
        <taxon>Rhodospirillales</taxon>
        <taxon>Kiloniellaceae</taxon>
        <taxon>Kiloniella</taxon>
    </lineage>
</organism>
<dbReference type="PATRIC" id="fig|1489064.4.peg.892"/>
<dbReference type="GO" id="GO:0016491">
    <property type="term" value="F:oxidoreductase activity"/>
    <property type="evidence" value="ECO:0007669"/>
    <property type="project" value="UniProtKB-KW"/>
</dbReference>
<dbReference type="PANTHER" id="PTHR13847">
    <property type="entry name" value="SARCOSINE DEHYDROGENASE-RELATED"/>
    <property type="match status" value="1"/>
</dbReference>
<dbReference type="Gene3D" id="3.30.9.10">
    <property type="entry name" value="D-Amino Acid Oxidase, subunit A, domain 2"/>
    <property type="match status" value="1"/>
</dbReference>
<dbReference type="RefSeq" id="WP_047765880.1">
    <property type="nucleotide sequence ID" value="NZ_LAQL01000019.1"/>
</dbReference>
<dbReference type="InterPro" id="IPR036188">
    <property type="entry name" value="FAD/NAD-bd_sf"/>
</dbReference>
<evidence type="ECO:0000313" key="3">
    <source>
        <dbReference type="EMBL" id="KLN59133.1"/>
    </source>
</evidence>
<evidence type="ECO:0000259" key="2">
    <source>
        <dbReference type="Pfam" id="PF01266"/>
    </source>
</evidence>
<dbReference type="SUPFAM" id="SSF54373">
    <property type="entry name" value="FAD-linked reductases, C-terminal domain"/>
    <property type="match status" value="1"/>
</dbReference>
<dbReference type="AlphaFoldDB" id="A0A0H2M9X0"/>
<dbReference type="GO" id="GO:0005737">
    <property type="term" value="C:cytoplasm"/>
    <property type="evidence" value="ECO:0007669"/>
    <property type="project" value="TreeGrafter"/>
</dbReference>
<protein>
    <submittedName>
        <fullName evidence="3">FAD-binding oxidoreductase</fullName>
    </submittedName>
</protein>
<proteinExistence type="predicted"/>
<keyword evidence="4" id="KW-1185">Reference proteome</keyword>
<reference evidence="3 4" key="1">
    <citation type="submission" date="2015-03" db="EMBL/GenBank/DDBJ databases">
        <title>Genome Sequence of Kiloniella spongiae MEBiC09566, isolated from a marine sponge.</title>
        <authorList>
            <person name="Shao Z."/>
            <person name="Wang L."/>
            <person name="Li X."/>
        </authorList>
    </citation>
    <scope>NUCLEOTIDE SEQUENCE [LARGE SCALE GENOMIC DNA]</scope>
    <source>
        <strain evidence="3 4">MEBiC09566</strain>
    </source>
</reference>
<dbReference type="STRING" id="1489064.WH96_19380"/>
<dbReference type="EMBL" id="LAQL01000019">
    <property type="protein sequence ID" value="KLN59133.1"/>
    <property type="molecule type" value="Genomic_DNA"/>
</dbReference>
<dbReference type="OrthoDB" id="9805337at2"/>
<evidence type="ECO:0000313" key="4">
    <source>
        <dbReference type="Proteomes" id="UP000035444"/>
    </source>
</evidence>